<proteinExistence type="predicted"/>
<reference evidence="1" key="1">
    <citation type="submission" date="2017-04" db="EMBL/GenBank/DDBJ databases">
        <title>Population genomics of picophytoplankton unveils novel chromosome hypervariability.</title>
        <authorList>
            <consortium name="DOE Joint Genome Institute"/>
            <person name="Blanc-Mathieu R."/>
            <person name="Krasovec M."/>
            <person name="Hebrard M."/>
            <person name="Yau S."/>
            <person name="Desgranges E."/>
            <person name="Martin J."/>
            <person name="Schackwitz W."/>
            <person name="Kuo A."/>
            <person name="Salin G."/>
            <person name="Donnadieu C."/>
            <person name="Desdevises Y."/>
            <person name="Sanchez-Ferandin S."/>
            <person name="Moreau H."/>
            <person name="Rivals E."/>
            <person name="Grigoriev I.V."/>
            <person name="Grimsley N."/>
            <person name="Eyre-Walker A."/>
            <person name="Piganeau G."/>
        </authorList>
    </citation>
    <scope>NUCLEOTIDE SEQUENCE [LARGE SCALE GENOMIC DNA]</scope>
    <source>
        <strain evidence="1">RCC 1115</strain>
    </source>
</reference>
<dbReference type="EMBL" id="KZ155786">
    <property type="protein sequence ID" value="OUS45730.1"/>
    <property type="molecule type" value="Genomic_DNA"/>
</dbReference>
<organism evidence="1">
    <name type="scientific">Ostreococcus tauri</name>
    <name type="common">Marine green alga</name>
    <dbReference type="NCBI Taxonomy" id="70448"/>
    <lineage>
        <taxon>Eukaryota</taxon>
        <taxon>Viridiplantae</taxon>
        <taxon>Chlorophyta</taxon>
        <taxon>Mamiellophyceae</taxon>
        <taxon>Mamiellales</taxon>
        <taxon>Bathycoccaceae</taxon>
        <taxon>Ostreococcus</taxon>
    </lineage>
</organism>
<accession>A0A1Y5I829</accession>
<evidence type="ECO:0000313" key="1">
    <source>
        <dbReference type="EMBL" id="OUS45730.1"/>
    </source>
</evidence>
<dbReference type="Proteomes" id="UP000195557">
    <property type="component" value="Unassembled WGS sequence"/>
</dbReference>
<sequence length="348" mass="38396">MLLYPVKKTREDASAVEFHLRAFTALPELLQKLSTSVGGVLSRTAKRHFSALDNLGTIARQDALNEAEQGLLILSERPLVKGHAYGDNDDKGDDDNGNHVVDDDEHNLPGISPCDEAFSPDLTVKKSKVADLVDLATADAPERGRYARQSSEYVRRWERSREANTFSKATLDVRNTNDVASSQASALGFDEIVDALMERATSTSKKRDAYRRGDDDSNTGNVEGFLTETFTSCIDDALATLDHNTTTHQKISMEVVQTTQTTQTTRAERREARRREIEEKRENMLRSLGVDPSKRHYYDDDENDARAAAALASPPTTSVVVSSCPSCACELAPIPGMNNCYRCGSTLF</sequence>
<name>A0A1Y5I829_OSTTA</name>
<gene>
    <name evidence="1" type="ORF">BE221DRAFT_199289</name>
</gene>
<protein>
    <submittedName>
        <fullName evidence="1">Uncharacterized protein</fullName>
    </submittedName>
</protein>
<dbReference type="AlphaFoldDB" id="A0A1Y5I829"/>